<feature type="domain" description="Pseudouridine synthase RsuA/RluA-like" evidence="4">
    <location>
        <begin position="249"/>
        <end position="366"/>
    </location>
</feature>
<dbReference type="Gene3D" id="3.30.2350.10">
    <property type="entry name" value="Pseudouridine synthase"/>
    <property type="match status" value="1"/>
</dbReference>
<name>A0A7S4RFI4_9DINO</name>
<reference evidence="5" key="1">
    <citation type="submission" date="2021-01" db="EMBL/GenBank/DDBJ databases">
        <authorList>
            <person name="Corre E."/>
            <person name="Pelletier E."/>
            <person name="Niang G."/>
            <person name="Scheremetjew M."/>
            <person name="Finn R."/>
            <person name="Kale V."/>
            <person name="Holt S."/>
            <person name="Cochrane G."/>
            <person name="Meng A."/>
            <person name="Brown T."/>
            <person name="Cohen L."/>
        </authorList>
    </citation>
    <scope>NUCLEOTIDE SEQUENCE</scope>
    <source>
        <strain evidence="5">CCMP3105</strain>
    </source>
</reference>
<feature type="region of interest" description="Disordered" evidence="3">
    <location>
        <begin position="604"/>
        <end position="644"/>
    </location>
</feature>
<feature type="compositionally biased region" description="Basic and acidic residues" evidence="3">
    <location>
        <begin position="150"/>
        <end position="167"/>
    </location>
</feature>
<dbReference type="GO" id="GO:0000455">
    <property type="term" value="P:enzyme-directed rRNA pseudouridine synthesis"/>
    <property type="evidence" value="ECO:0007669"/>
    <property type="project" value="TreeGrafter"/>
</dbReference>
<feature type="coiled-coil region" evidence="2">
    <location>
        <begin position="545"/>
        <end position="591"/>
    </location>
</feature>
<accession>A0A7S4RFI4</accession>
<dbReference type="PANTHER" id="PTHR21600">
    <property type="entry name" value="MITOCHONDRIAL RNA PSEUDOURIDINE SYNTHASE"/>
    <property type="match status" value="1"/>
</dbReference>
<proteinExistence type="inferred from homology"/>
<evidence type="ECO:0000256" key="2">
    <source>
        <dbReference type="SAM" id="Coils"/>
    </source>
</evidence>
<dbReference type="Pfam" id="PF00849">
    <property type="entry name" value="PseudoU_synth_2"/>
    <property type="match status" value="1"/>
</dbReference>
<keyword evidence="2" id="KW-0175">Coiled coil</keyword>
<dbReference type="InterPro" id="IPR020103">
    <property type="entry name" value="PsdUridine_synth_cat_dom_sf"/>
</dbReference>
<organism evidence="5">
    <name type="scientific">Alexandrium monilatum</name>
    <dbReference type="NCBI Taxonomy" id="311494"/>
    <lineage>
        <taxon>Eukaryota</taxon>
        <taxon>Sar</taxon>
        <taxon>Alveolata</taxon>
        <taxon>Dinophyceae</taxon>
        <taxon>Gonyaulacales</taxon>
        <taxon>Pyrocystaceae</taxon>
        <taxon>Alexandrium</taxon>
    </lineage>
</organism>
<sequence>MQQALKKSLSFTWAKESDLSETYEFSFLGKDLTCTRHNAGGSRRFRLSYDAQANRLWWGESYFLDPTDLQAKPERARWYRAADTAKRRAAFTWHRREAKPLPPEAFAPAPRAAAPPAKAKAVPKILTKAAAKPAPTILVKSRPPAPGARTAEEPALREKSRPRREGPQARLQPEVILDLEEIFVVYKPPHWRCELPSKESLQDDPEAAGRGQPLLLPRWVREKLPSIAAELFQEDFNPAVSGTGFGPLSHRIDQETSGPMLVAKTVRAQRHLKNQFRKTEVSKRYLCLVHGRVSKPSGVIDANIRTYRTDSLTLSEVSKNGEWALTHYQVVATYGPLRGAGPGGFTLVACDIESGRTHQIRVHMQSIGHSLVSDDKYLSEDRLVEDRTWCPRLFLHCYRLSFRSLQEEKQTAVCPLPVDLKGALLRLGAADPSGLANDSLFGETSWQREIFRPPLTQWQPATRALRRAALLLSQAAGPLSLPELGADAELKQLLGEEEGLSNPSRAWLSRHWRFFEATSRHLADGSSELCVRLRPAHAAGDGDEGDDLERRIEVVRSELEELMRQKQRAVAEEEYARAAEIKKRLEASNAEFLSLLRFAEPELDESTHNGEPAPGLSLDVERERSRRRPEPPKPEAFAQDVRDETLFPSLVPSKKPLLPKRVGASSLGPTARTASAGLAAGASTRAASTARLPASASARAASVGPAPASAGAGAAAAVPAVKEVEEEEEGVLGLKEALVEFLQKREAGCAHINEVNNDKSLRQIMAAQRPKRVTAVNKAWLKQYEDVFALLRTEDNEMYIALSQVVKAKAKSAAKGPGGAAASAVPKNPCYHQVIQKTAAGDKAPPLVYSYCASARKEDTTAPAKDASSNPVAASWQDKFLAALNEVPQRSRPVEELLQSVPLFAEAMGARRAMQQKELLVMFLEGFPQTFRVEKRGSGADRQYIVWAR</sequence>
<evidence type="ECO:0000256" key="3">
    <source>
        <dbReference type="SAM" id="MobiDB-lite"/>
    </source>
</evidence>
<dbReference type="InterPro" id="IPR050188">
    <property type="entry name" value="RluA_PseudoU_synthase"/>
</dbReference>
<evidence type="ECO:0000259" key="4">
    <source>
        <dbReference type="Pfam" id="PF00849"/>
    </source>
</evidence>
<feature type="region of interest" description="Disordered" evidence="3">
    <location>
        <begin position="133"/>
        <end position="170"/>
    </location>
</feature>
<comment type="similarity">
    <text evidence="1">Belongs to the pseudouridine synthase RluA family.</text>
</comment>
<evidence type="ECO:0000256" key="1">
    <source>
        <dbReference type="ARBA" id="ARBA00010876"/>
    </source>
</evidence>
<dbReference type="GO" id="GO:0003723">
    <property type="term" value="F:RNA binding"/>
    <property type="evidence" value="ECO:0007669"/>
    <property type="project" value="InterPro"/>
</dbReference>
<feature type="compositionally biased region" description="Basic and acidic residues" evidence="3">
    <location>
        <begin position="619"/>
        <end position="633"/>
    </location>
</feature>
<evidence type="ECO:0000313" key="5">
    <source>
        <dbReference type="EMBL" id="CAE4612928.1"/>
    </source>
</evidence>
<dbReference type="AlphaFoldDB" id="A0A7S4RFI4"/>
<dbReference type="EMBL" id="HBNR01049706">
    <property type="protein sequence ID" value="CAE4612928.1"/>
    <property type="molecule type" value="Transcribed_RNA"/>
</dbReference>
<gene>
    <name evidence="5" type="ORF">AMON00008_LOCUS34743</name>
</gene>
<dbReference type="InterPro" id="IPR006145">
    <property type="entry name" value="PsdUridine_synth_RsuA/RluA"/>
</dbReference>
<dbReference type="GO" id="GO:0009982">
    <property type="term" value="F:pseudouridine synthase activity"/>
    <property type="evidence" value="ECO:0007669"/>
    <property type="project" value="InterPro"/>
</dbReference>
<dbReference type="PANTHER" id="PTHR21600:SF87">
    <property type="entry name" value="RNA PSEUDOURIDYLATE SYNTHASE DOMAIN-CONTAINING PROTEIN 1"/>
    <property type="match status" value="1"/>
</dbReference>
<protein>
    <recommendedName>
        <fullName evidence="4">Pseudouridine synthase RsuA/RluA-like domain-containing protein</fullName>
    </recommendedName>
</protein>
<dbReference type="CDD" id="cd02869">
    <property type="entry name" value="PseudoU_synth_RluA_like"/>
    <property type="match status" value="1"/>
</dbReference>
<dbReference type="SUPFAM" id="SSF55120">
    <property type="entry name" value="Pseudouridine synthase"/>
    <property type="match status" value="1"/>
</dbReference>